<dbReference type="InterPro" id="IPR050223">
    <property type="entry name" value="D-isomer_2-hydroxyacid_DH"/>
</dbReference>
<evidence type="ECO:0000313" key="4">
    <source>
        <dbReference type="EMBL" id="BCJ38623.1"/>
    </source>
</evidence>
<dbReference type="Gene3D" id="3.40.50.720">
    <property type="entry name" value="NAD(P)-binding Rossmann-like Domain"/>
    <property type="match status" value="2"/>
</dbReference>
<dbReference type="PANTHER" id="PTHR10996:SF178">
    <property type="entry name" value="2-HYDROXYACID DEHYDROGENASE YGL185C-RELATED"/>
    <property type="match status" value="1"/>
</dbReference>
<dbReference type="GO" id="GO:0051287">
    <property type="term" value="F:NAD binding"/>
    <property type="evidence" value="ECO:0007669"/>
    <property type="project" value="InterPro"/>
</dbReference>
<protein>
    <submittedName>
        <fullName evidence="4">Glycerate dehydrogenase</fullName>
    </submittedName>
</protein>
<evidence type="ECO:0000259" key="3">
    <source>
        <dbReference type="Pfam" id="PF02826"/>
    </source>
</evidence>
<keyword evidence="2" id="KW-0520">NAD</keyword>
<dbReference type="GO" id="GO:0005829">
    <property type="term" value="C:cytosol"/>
    <property type="evidence" value="ECO:0007669"/>
    <property type="project" value="TreeGrafter"/>
</dbReference>
<name>A0A7R7DVI7_9ACTN</name>
<dbReference type="PROSITE" id="PS00670">
    <property type="entry name" value="D_2_HYDROXYACID_DH_2"/>
    <property type="match status" value="1"/>
</dbReference>
<accession>A0A7R7DVI7</accession>
<dbReference type="KEGG" id="atl:Athai_61260"/>
<dbReference type="GO" id="GO:0030267">
    <property type="term" value="F:glyoxylate reductase (NADPH) activity"/>
    <property type="evidence" value="ECO:0007669"/>
    <property type="project" value="TreeGrafter"/>
</dbReference>
<dbReference type="InterPro" id="IPR029753">
    <property type="entry name" value="D-isomer_DH_CS"/>
</dbReference>
<proteinExistence type="predicted"/>
<dbReference type="GO" id="GO:0016618">
    <property type="term" value="F:hydroxypyruvate reductase [NAD(P)H] activity"/>
    <property type="evidence" value="ECO:0007669"/>
    <property type="project" value="TreeGrafter"/>
</dbReference>
<sequence length="330" mass="35839">MSRPRGALVMSRRTYEWLLTPARAARLAELLELPAEPVTDLAAPPARAALAAAEVLVTGWRGPSLPVELPNLRAVFHTAGTVRTLIPDELFDRGVRVVTAADAGAVPVAEYALAAILWANKQVLRSARWYARRRSLAARDDVPAAGNLGKRVGLVGASRVGRRVARLLAPFDVDVHVADPYLTEPDARDLGVTVRELDDLLADCDVVSLHAPATPATRQLFDARRLALLPDGATLINTARGALIDHDALLAELRTGRIDAILDVTDPEPLPPDSPYWTLPNVLLTPHHAGAYNPVEAGRQLDLVLDELARYLRGEPLRHELRPADRARMA</sequence>
<dbReference type="AlphaFoldDB" id="A0A7R7DVI7"/>
<organism evidence="4 5">
    <name type="scientific">Actinocatenispora thailandica</name>
    <dbReference type="NCBI Taxonomy" id="227318"/>
    <lineage>
        <taxon>Bacteria</taxon>
        <taxon>Bacillati</taxon>
        <taxon>Actinomycetota</taxon>
        <taxon>Actinomycetes</taxon>
        <taxon>Micromonosporales</taxon>
        <taxon>Micromonosporaceae</taxon>
        <taxon>Actinocatenispora</taxon>
    </lineage>
</organism>
<dbReference type="EMBL" id="AP023355">
    <property type="protein sequence ID" value="BCJ38623.1"/>
    <property type="molecule type" value="Genomic_DNA"/>
</dbReference>
<dbReference type="CDD" id="cd12167">
    <property type="entry name" value="2-Hacid_dh_8"/>
    <property type="match status" value="1"/>
</dbReference>
<evidence type="ECO:0000313" key="5">
    <source>
        <dbReference type="Proteomes" id="UP000611640"/>
    </source>
</evidence>
<keyword evidence="5" id="KW-1185">Reference proteome</keyword>
<evidence type="ECO:0000256" key="1">
    <source>
        <dbReference type="ARBA" id="ARBA00023002"/>
    </source>
</evidence>
<gene>
    <name evidence="4" type="ORF">Athai_61260</name>
</gene>
<dbReference type="Pfam" id="PF02826">
    <property type="entry name" value="2-Hacid_dh_C"/>
    <property type="match status" value="1"/>
</dbReference>
<dbReference type="PANTHER" id="PTHR10996">
    <property type="entry name" value="2-HYDROXYACID DEHYDROGENASE-RELATED"/>
    <property type="match status" value="1"/>
</dbReference>
<evidence type="ECO:0000256" key="2">
    <source>
        <dbReference type="ARBA" id="ARBA00023027"/>
    </source>
</evidence>
<feature type="domain" description="D-isomer specific 2-hydroxyacid dehydrogenase NAD-binding" evidence="3">
    <location>
        <begin position="114"/>
        <end position="289"/>
    </location>
</feature>
<dbReference type="Proteomes" id="UP000611640">
    <property type="component" value="Chromosome"/>
</dbReference>
<dbReference type="InterPro" id="IPR036291">
    <property type="entry name" value="NAD(P)-bd_dom_sf"/>
</dbReference>
<keyword evidence="1" id="KW-0560">Oxidoreductase</keyword>
<dbReference type="SUPFAM" id="SSF51735">
    <property type="entry name" value="NAD(P)-binding Rossmann-fold domains"/>
    <property type="match status" value="1"/>
</dbReference>
<reference evidence="4 5" key="1">
    <citation type="submission" date="2020-08" db="EMBL/GenBank/DDBJ databases">
        <title>Whole genome shotgun sequence of Actinocatenispora thailandica NBRC 105041.</title>
        <authorList>
            <person name="Komaki H."/>
            <person name="Tamura T."/>
        </authorList>
    </citation>
    <scope>NUCLEOTIDE SEQUENCE [LARGE SCALE GENOMIC DNA]</scope>
    <source>
        <strain evidence="4 5">NBRC 105041</strain>
    </source>
</reference>
<dbReference type="InterPro" id="IPR006140">
    <property type="entry name" value="D-isomer_DH_NAD-bd"/>
</dbReference>